<sequence>ALRKAEAAKHKGLKSCVRTWGQELTNASLLTLLFWTPKLFEPFLFDRIVAPSPKSCAVHGATWIGKTRVGKPTASTTIGFVVSAYQIKKHRRADLRPSAATARKIDFLRPEPGGKFEPAIADDTALTKWGPDEIKAFLDPAEEEALLRAR</sequence>
<feature type="non-terminal residue" evidence="1">
    <location>
        <position position="150"/>
    </location>
</feature>
<reference evidence="1" key="1">
    <citation type="submission" date="2023-10" db="EMBL/GenBank/DDBJ databases">
        <authorList>
            <person name="Chen Y."/>
            <person name="Shah S."/>
            <person name="Dougan E. K."/>
            <person name="Thang M."/>
            <person name="Chan C."/>
        </authorList>
    </citation>
    <scope>NUCLEOTIDE SEQUENCE [LARGE SCALE GENOMIC DNA]</scope>
</reference>
<comment type="caution">
    <text evidence="1">The sequence shown here is derived from an EMBL/GenBank/DDBJ whole genome shotgun (WGS) entry which is preliminary data.</text>
</comment>
<evidence type="ECO:0000313" key="1">
    <source>
        <dbReference type="EMBL" id="CAK0822635.1"/>
    </source>
</evidence>
<feature type="non-terminal residue" evidence="1">
    <location>
        <position position="1"/>
    </location>
</feature>
<dbReference type="Proteomes" id="UP001189429">
    <property type="component" value="Unassembled WGS sequence"/>
</dbReference>
<accession>A0ABN9RVX3</accession>
<proteinExistence type="predicted"/>
<name>A0ABN9RVX3_9DINO</name>
<organism evidence="1 2">
    <name type="scientific">Prorocentrum cordatum</name>
    <dbReference type="NCBI Taxonomy" id="2364126"/>
    <lineage>
        <taxon>Eukaryota</taxon>
        <taxon>Sar</taxon>
        <taxon>Alveolata</taxon>
        <taxon>Dinophyceae</taxon>
        <taxon>Prorocentrales</taxon>
        <taxon>Prorocentraceae</taxon>
        <taxon>Prorocentrum</taxon>
    </lineage>
</organism>
<dbReference type="EMBL" id="CAUYUJ010008016">
    <property type="protein sequence ID" value="CAK0822635.1"/>
    <property type="molecule type" value="Genomic_DNA"/>
</dbReference>
<gene>
    <name evidence="1" type="ORF">PCOR1329_LOCUS23607</name>
</gene>
<evidence type="ECO:0000313" key="2">
    <source>
        <dbReference type="Proteomes" id="UP001189429"/>
    </source>
</evidence>
<protein>
    <submittedName>
        <fullName evidence="1">Uncharacterized protein</fullName>
    </submittedName>
</protein>
<keyword evidence="2" id="KW-1185">Reference proteome</keyword>